<dbReference type="EMBL" id="GBEZ01011283">
    <property type="protein sequence ID" value="JAC74489.1"/>
    <property type="molecule type" value="Transcribed_RNA"/>
</dbReference>
<feature type="non-terminal residue" evidence="1">
    <location>
        <position position="79"/>
    </location>
</feature>
<protein>
    <submittedName>
        <fullName evidence="1">Uncharacterized protein</fullName>
    </submittedName>
</protein>
<proteinExistence type="predicted"/>
<sequence length="79" mass="8870">SLRGGKLHGMNSYSRSTERVPYIPQYWTNCATAPFPSVKFFCFFPLGAKLYCIRHSVSLLSLLRSTGCEKTKGRPEGSH</sequence>
<evidence type="ECO:0000313" key="1">
    <source>
        <dbReference type="EMBL" id="JAC74489.1"/>
    </source>
</evidence>
<organism evidence="1">
    <name type="scientific">Tetraselmis sp. GSL018</name>
    <dbReference type="NCBI Taxonomy" id="582737"/>
    <lineage>
        <taxon>Eukaryota</taxon>
        <taxon>Viridiplantae</taxon>
        <taxon>Chlorophyta</taxon>
        <taxon>core chlorophytes</taxon>
        <taxon>Chlorodendrophyceae</taxon>
        <taxon>Chlorodendrales</taxon>
        <taxon>Chlorodendraceae</taxon>
        <taxon>Tetraselmis</taxon>
    </lineage>
</organism>
<dbReference type="AlphaFoldDB" id="A0A061RUP3"/>
<accession>A0A061RUP3</accession>
<name>A0A061RUP3_9CHLO</name>
<feature type="non-terminal residue" evidence="1">
    <location>
        <position position="1"/>
    </location>
</feature>
<reference evidence="1" key="1">
    <citation type="submission" date="2014-05" db="EMBL/GenBank/DDBJ databases">
        <title>The transcriptome of the halophilic microalga Tetraselmis sp. GSL018 isolated from the Great Salt Lake, Utah.</title>
        <authorList>
            <person name="Jinkerson R.E."/>
            <person name="D'Adamo S."/>
            <person name="Posewitz M.C."/>
        </authorList>
    </citation>
    <scope>NUCLEOTIDE SEQUENCE</scope>
    <source>
        <strain evidence="1">GSL018</strain>
    </source>
</reference>
<gene>
    <name evidence="1" type="ORF">TSPGSL018_25793</name>
</gene>